<dbReference type="Proteomes" id="UP000825935">
    <property type="component" value="Chromosome 11"/>
</dbReference>
<dbReference type="InterPro" id="IPR038770">
    <property type="entry name" value="Na+/solute_symporter_sf"/>
</dbReference>
<dbReference type="InterPro" id="IPR004710">
    <property type="entry name" value="Bilac:Na_transpt"/>
</dbReference>
<comment type="subcellular location">
    <subcellularLocation>
        <location evidence="2">Membrane</location>
        <topology evidence="2">Multi-pass membrane protein</topology>
    </subcellularLocation>
    <subcellularLocation>
        <location evidence="1">Plastid</location>
        <location evidence="1">Chloroplast envelope</location>
    </subcellularLocation>
</comment>
<feature type="transmembrane region" description="Helical" evidence="8">
    <location>
        <begin position="134"/>
        <end position="151"/>
    </location>
</feature>
<evidence type="ECO:0000256" key="2">
    <source>
        <dbReference type="ARBA" id="ARBA00004141"/>
    </source>
</evidence>
<keyword evidence="6 8" id="KW-0472">Membrane</keyword>
<feature type="transmembrane region" description="Helical" evidence="8">
    <location>
        <begin position="108"/>
        <end position="128"/>
    </location>
</feature>
<feature type="transmembrane region" description="Helical" evidence="8">
    <location>
        <begin position="259"/>
        <end position="280"/>
    </location>
</feature>
<evidence type="ECO:0000256" key="8">
    <source>
        <dbReference type="SAM" id="Phobius"/>
    </source>
</evidence>
<keyword evidence="5 8" id="KW-1133">Transmembrane helix</keyword>
<evidence type="ECO:0000256" key="4">
    <source>
        <dbReference type="ARBA" id="ARBA00022692"/>
    </source>
</evidence>
<evidence type="ECO:0000256" key="5">
    <source>
        <dbReference type="ARBA" id="ARBA00022989"/>
    </source>
</evidence>
<keyword evidence="4 8" id="KW-0812">Transmembrane</keyword>
<dbReference type="EMBL" id="CM035416">
    <property type="protein sequence ID" value="KAH7425882.1"/>
    <property type="molecule type" value="Genomic_DNA"/>
</dbReference>
<dbReference type="GO" id="GO:0009941">
    <property type="term" value="C:chloroplast envelope"/>
    <property type="evidence" value="ECO:0007669"/>
    <property type="project" value="UniProtKB-SubCell"/>
</dbReference>
<evidence type="ECO:0000313" key="10">
    <source>
        <dbReference type="Proteomes" id="UP000825935"/>
    </source>
</evidence>
<evidence type="ECO:0000256" key="3">
    <source>
        <dbReference type="ARBA" id="ARBA00006528"/>
    </source>
</evidence>
<feature type="region of interest" description="Disordered" evidence="7">
    <location>
        <begin position="70"/>
        <end position="91"/>
    </location>
</feature>
<feature type="transmembrane region" description="Helical" evidence="8">
    <location>
        <begin position="227"/>
        <end position="247"/>
    </location>
</feature>
<dbReference type="Pfam" id="PF01758">
    <property type="entry name" value="SBF"/>
    <property type="match status" value="1"/>
</dbReference>
<accession>A0A8T2TSW9</accession>
<dbReference type="InterPro" id="IPR002657">
    <property type="entry name" value="BilAc:Na_symport/Acr3"/>
</dbReference>
<feature type="transmembrane region" description="Helical" evidence="8">
    <location>
        <begin position="196"/>
        <end position="220"/>
    </location>
</feature>
<reference evidence="9" key="1">
    <citation type="submission" date="2021-08" db="EMBL/GenBank/DDBJ databases">
        <title>WGS assembly of Ceratopteris richardii.</title>
        <authorList>
            <person name="Marchant D.B."/>
            <person name="Chen G."/>
            <person name="Jenkins J."/>
            <person name="Shu S."/>
            <person name="Leebens-Mack J."/>
            <person name="Grimwood J."/>
            <person name="Schmutz J."/>
            <person name="Soltis P."/>
            <person name="Soltis D."/>
            <person name="Chen Z.-H."/>
        </authorList>
    </citation>
    <scope>NUCLEOTIDE SEQUENCE</scope>
    <source>
        <strain evidence="9">Whitten #5841</strain>
        <tissue evidence="9">Leaf</tissue>
    </source>
</reference>
<dbReference type="OMA" id="MASSHCQ"/>
<comment type="caution">
    <text evidence="9">The sequence shown here is derived from an EMBL/GenBank/DDBJ whole genome shotgun (WGS) entry which is preliminary data.</text>
</comment>
<proteinExistence type="inferred from homology"/>
<dbReference type="AlphaFoldDB" id="A0A8T2TSW9"/>
<dbReference type="PANTHER" id="PTHR10361">
    <property type="entry name" value="SODIUM-BILE ACID COTRANSPORTER"/>
    <property type="match status" value="1"/>
</dbReference>
<comment type="similarity">
    <text evidence="3">Belongs to the bile acid:sodium symporter (BASS) (TC 2.A.28) family.</text>
</comment>
<feature type="transmembrane region" description="Helical" evidence="8">
    <location>
        <begin position="163"/>
        <end position="184"/>
    </location>
</feature>
<evidence type="ECO:0000256" key="1">
    <source>
        <dbReference type="ARBA" id="ARBA00004119"/>
    </source>
</evidence>
<name>A0A8T2TSW9_CERRI</name>
<dbReference type="PANTHER" id="PTHR10361:SF30">
    <property type="entry name" value="SODIUM_METABOLITE COTRANSPORTER BASS6, CHLOROPLASTIC-RELATED"/>
    <property type="match status" value="1"/>
</dbReference>
<dbReference type="OrthoDB" id="203097at2759"/>
<keyword evidence="10" id="KW-1185">Reference proteome</keyword>
<gene>
    <name evidence="9" type="ORF">KP509_11G076000</name>
</gene>
<evidence type="ECO:0000256" key="6">
    <source>
        <dbReference type="ARBA" id="ARBA00023136"/>
    </source>
</evidence>
<dbReference type="Gene3D" id="1.20.1530.20">
    <property type="match status" value="1"/>
</dbReference>
<protein>
    <submittedName>
        <fullName evidence="9">Uncharacterized protein</fullName>
    </submittedName>
</protein>
<evidence type="ECO:0000256" key="7">
    <source>
        <dbReference type="SAM" id="MobiDB-lite"/>
    </source>
</evidence>
<evidence type="ECO:0000313" key="9">
    <source>
        <dbReference type="EMBL" id="KAH7425882.1"/>
    </source>
</evidence>
<sequence>MASSHCQCIHFCRPSFYGHGQSRLVPVRLPLSISIFSSPISIQYRGFKCRPKLVFKDSVSSPLPFFSLSSSSPSSGPLEEEPLVGTNDPSLRKSEKGAWKLLKEANTFLPHVVLASTLLALIFPPSFTWFTNRYYAPALGFLMFAVGINLNPSDFINAFQRPWILLAGYIGQFLIKPFLGVLFATLGVSVLHLPPAIGSGMILVSCVSGAQLSNYATFLVEQEMAPLSIVMTAISTATAVFVTPALTSLLLGKRLPVDFWGMVVNITQIVVAPIATGIVLKQV</sequence>
<organism evidence="9 10">
    <name type="scientific">Ceratopteris richardii</name>
    <name type="common">Triangle waterfern</name>
    <dbReference type="NCBI Taxonomy" id="49495"/>
    <lineage>
        <taxon>Eukaryota</taxon>
        <taxon>Viridiplantae</taxon>
        <taxon>Streptophyta</taxon>
        <taxon>Embryophyta</taxon>
        <taxon>Tracheophyta</taxon>
        <taxon>Polypodiopsida</taxon>
        <taxon>Polypodiidae</taxon>
        <taxon>Polypodiales</taxon>
        <taxon>Pteridineae</taxon>
        <taxon>Pteridaceae</taxon>
        <taxon>Parkerioideae</taxon>
        <taxon>Ceratopteris</taxon>
    </lineage>
</organism>
<dbReference type="GO" id="GO:0016020">
    <property type="term" value="C:membrane"/>
    <property type="evidence" value="ECO:0007669"/>
    <property type="project" value="UniProtKB-SubCell"/>
</dbReference>